<dbReference type="GeneID" id="39595861"/>
<dbReference type="VEuPathDB" id="FungiDB:C8Q69DRAFT_250736"/>
<dbReference type="RefSeq" id="XP_028485019.1">
    <property type="nucleotide sequence ID" value="XM_028626584.1"/>
</dbReference>
<sequence length="331" mass="35331">MAPDLNSVPPSPRPPAATSASSAATNSSPPTFSRRVSQVMGPPPVPFSPPSAVASLHGHGDATNGIAIASGPLRHPRPLTAAELHLELEKEQEGMVNRLTRELSQLRQQTASVASTASSTSTNLNDSMDAVHGSHYISGAIHPTASRRHRSSSNLSAHLPLAQSARTGSVTGIAPSRDAALPSTRPSGDFTRVARSREPSITSQRQSGRSSPSLSSSLQQQHGEHFPHFPGHSHRSSLSQSLPGAGEHPRTTSVSSTTGTSRYEEAAYHRAELESIKRENEMLRRRVRELESNLKSYRERESHPVSGQNESAVAASGLVDRMRDAALDDGR</sequence>
<dbReference type="STRING" id="264951.A0A443HUE7"/>
<feature type="region of interest" description="Disordered" evidence="1">
    <location>
        <begin position="295"/>
        <end position="317"/>
    </location>
</feature>
<proteinExistence type="predicted"/>
<feature type="compositionally biased region" description="Low complexity" evidence="1">
    <location>
        <begin position="251"/>
        <end position="261"/>
    </location>
</feature>
<feature type="region of interest" description="Disordered" evidence="1">
    <location>
        <begin position="160"/>
        <end position="266"/>
    </location>
</feature>
<feature type="compositionally biased region" description="Low complexity" evidence="1">
    <location>
        <begin position="16"/>
        <end position="31"/>
    </location>
</feature>
<comment type="caution">
    <text evidence="2">The sequence shown here is derived from an EMBL/GenBank/DDBJ whole genome shotgun (WGS) entry which is preliminary data.</text>
</comment>
<gene>
    <name evidence="2" type="ORF">C8Q69DRAFT_250736</name>
</gene>
<evidence type="ECO:0000313" key="2">
    <source>
        <dbReference type="EMBL" id="RWQ95374.1"/>
    </source>
</evidence>
<dbReference type="PANTHER" id="PTHR39610:SF1">
    <property type="match status" value="1"/>
</dbReference>
<protein>
    <submittedName>
        <fullName evidence="2">Uncharacterized protein</fullName>
    </submittedName>
</protein>
<reference evidence="2 3" key="1">
    <citation type="journal article" date="2018" name="Front. Microbiol.">
        <title>Genomic and genetic insights into a cosmopolitan fungus, Paecilomyces variotii (Eurotiales).</title>
        <authorList>
            <person name="Urquhart A.S."/>
            <person name="Mondo S.J."/>
            <person name="Makela M.R."/>
            <person name="Hane J.K."/>
            <person name="Wiebenga A."/>
            <person name="He G."/>
            <person name="Mihaltcheva S."/>
            <person name="Pangilinan J."/>
            <person name="Lipzen A."/>
            <person name="Barry K."/>
            <person name="de Vries R.P."/>
            <person name="Grigoriev I.V."/>
            <person name="Idnurm A."/>
        </authorList>
    </citation>
    <scope>NUCLEOTIDE SEQUENCE [LARGE SCALE GENOMIC DNA]</scope>
    <source>
        <strain evidence="2 3">CBS 101075</strain>
    </source>
</reference>
<evidence type="ECO:0000256" key="1">
    <source>
        <dbReference type="SAM" id="MobiDB-lite"/>
    </source>
</evidence>
<evidence type="ECO:0000313" key="3">
    <source>
        <dbReference type="Proteomes" id="UP000283841"/>
    </source>
</evidence>
<accession>A0A443HUE7</accession>
<dbReference type="Proteomes" id="UP000283841">
    <property type="component" value="Unassembled WGS sequence"/>
</dbReference>
<dbReference type="AlphaFoldDB" id="A0A443HUE7"/>
<dbReference type="EMBL" id="RCNU01000005">
    <property type="protein sequence ID" value="RWQ95374.1"/>
    <property type="molecule type" value="Genomic_DNA"/>
</dbReference>
<feature type="region of interest" description="Disordered" evidence="1">
    <location>
        <begin position="1"/>
        <end position="59"/>
    </location>
</feature>
<keyword evidence="3" id="KW-1185">Reference proteome</keyword>
<organism evidence="2 3">
    <name type="scientific">Byssochlamys spectabilis</name>
    <name type="common">Paecilomyces variotii</name>
    <dbReference type="NCBI Taxonomy" id="264951"/>
    <lineage>
        <taxon>Eukaryota</taxon>
        <taxon>Fungi</taxon>
        <taxon>Dikarya</taxon>
        <taxon>Ascomycota</taxon>
        <taxon>Pezizomycotina</taxon>
        <taxon>Eurotiomycetes</taxon>
        <taxon>Eurotiomycetidae</taxon>
        <taxon>Eurotiales</taxon>
        <taxon>Thermoascaceae</taxon>
        <taxon>Paecilomyces</taxon>
    </lineage>
</organism>
<name>A0A443HUE7_BYSSP</name>
<dbReference type="PANTHER" id="PTHR39610">
    <property type="entry name" value="BZIP DOMAIN-CONTAINING PROTEIN-RELATED"/>
    <property type="match status" value="1"/>
</dbReference>
<dbReference type="OrthoDB" id="4526870at2759"/>
<feature type="compositionally biased region" description="Low complexity" evidence="1">
    <location>
        <begin position="203"/>
        <end position="221"/>
    </location>
</feature>